<dbReference type="PANTHER" id="PTHR12428:SF65">
    <property type="entry name" value="CYTOCHROME C OXIDASE ASSEMBLY PROTEIN COX18, MITOCHONDRIAL"/>
    <property type="match status" value="1"/>
</dbReference>
<dbReference type="CDD" id="cd20070">
    <property type="entry name" value="5TM_YidC_Alb3"/>
    <property type="match status" value="1"/>
</dbReference>
<feature type="transmembrane region" description="Helical" evidence="12">
    <location>
        <begin position="133"/>
        <end position="154"/>
    </location>
</feature>
<comment type="caution">
    <text evidence="14">The sequence shown here is derived from an EMBL/GenBank/DDBJ whole genome shotgun (WGS) entry which is preliminary data.</text>
</comment>
<feature type="domain" description="Membrane insertase YidC/Oxa/ALB C-terminal" evidence="13">
    <location>
        <begin position="68"/>
        <end position="243"/>
    </location>
</feature>
<keyword evidence="9" id="KW-0564">Palmitate</keyword>
<dbReference type="NCBIfam" id="TIGR03592">
    <property type="entry name" value="yidC_oxa1_cterm"/>
    <property type="match status" value="1"/>
</dbReference>
<dbReference type="GO" id="GO:0051205">
    <property type="term" value="P:protein insertion into membrane"/>
    <property type="evidence" value="ECO:0007669"/>
    <property type="project" value="TreeGrafter"/>
</dbReference>
<keyword evidence="8 12" id="KW-0472">Membrane</keyword>
<evidence type="ECO:0000256" key="11">
    <source>
        <dbReference type="ARBA" id="ARBA00023288"/>
    </source>
</evidence>
<evidence type="ECO:0000313" key="15">
    <source>
        <dbReference type="Proteomes" id="UP000677918"/>
    </source>
</evidence>
<sequence length="255" mass="29247">MSRTIQSRKFAVAGLLLLLVGVLTGCMPPDEHGTSTEDLLDQGFWSRYFVYPLSWSLDFFADTLWGEYGLAILVLTIIIRFLVLPLTLKQYRSSKAMQALQPDIQKLREKHKDNPQKMQEETMKLFQKHGVNPLAGCFPILVQMPILIALYNAIYWNADIRTHTFLIWELGQKDPYFILATLAALTTYIQQKMMMKQTPAQMKALLVIFPVLIFVMSMQFAAALPLYWVFSNLFTIVQTYFIYGRSSEPKGGLSK</sequence>
<dbReference type="GO" id="GO:0032977">
    <property type="term" value="F:membrane insertase activity"/>
    <property type="evidence" value="ECO:0007669"/>
    <property type="project" value="InterPro"/>
</dbReference>
<proteinExistence type="inferred from homology"/>
<comment type="function">
    <text evidence="12">Required for the insertion and/or proper folding and/or complex formation of integral membrane proteins into the membrane. Involved in integration of membrane proteins that insert both dependently and independently of the Sec translocase complex, as well as at least some lipoproteins.</text>
</comment>
<keyword evidence="10 12" id="KW-0143">Chaperone</keyword>
<keyword evidence="3 12" id="KW-1003">Cell membrane</keyword>
<dbReference type="Pfam" id="PF02096">
    <property type="entry name" value="60KD_IMP"/>
    <property type="match status" value="1"/>
</dbReference>
<keyword evidence="7 12" id="KW-1133">Transmembrane helix</keyword>
<dbReference type="InterPro" id="IPR001708">
    <property type="entry name" value="YidC/ALB3/OXA1/COX18"/>
</dbReference>
<dbReference type="PRINTS" id="PR00701">
    <property type="entry name" value="60KDINNERMP"/>
</dbReference>
<feature type="transmembrane region" description="Helical" evidence="12">
    <location>
        <begin position="174"/>
        <end position="190"/>
    </location>
</feature>
<reference evidence="14" key="1">
    <citation type="submission" date="2021-04" db="EMBL/GenBank/DDBJ databases">
        <title>Draft genome sequence of Xylanibacillus composti strain K13.</title>
        <authorList>
            <person name="Uke A."/>
            <person name="Chhe C."/>
            <person name="Baramee S."/>
            <person name="Kosugi A."/>
        </authorList>
    </citation>
    <scope>NUCLEOTIDE SEQUENCE</scope>
    <source>
        <strain evidence="14">K13</strain>
    </source>
</reference>
<evidence type="ECO:0000256" key="3">
    <source>
        <dbReference type="ARBA" id="ARBA00022475"/>
    </source>
</evidence>
<evidence type="ECO:0000256" key="8">
    <source>
        <dbReference type="ARBA" id="ARBA00023136"/>
    </source>
</evidence>
<evidence type="ECO:0000256" key="5">
    <source>
        <dbReference type="ARBA" id="ARBA00022729"/>
    </source>
</evidence>
<protein>
    <recommendedName>
        <fullName evidence="12">Membrane protein insertase YidC</fullName>
    </recommendedName>
    <alternativeName>
        <fullName evidence="12">Foldase YidC</fullName>
    </alternativeName>
    <alternativeName>
        <fullName evidence="12">Membrane integrase YidC</fullName>
    </alternativeName>
    <alternativeName>
        <fullName evidence="12">Membrane protein YidC</fullName>
    </alternativeName>
</protein>
<keyword evidence="5 12" id="KW-0732">Signal</keyword>
<evidence type="ECO:0000256" key="9">
    <source>
        <dbReference type="ARBA" id="ARBA00023139"/>
    </source>
</evidence>
<evidence type="ECO:0000256" key="7">
    <source>
        <dbReference type="ARBA" id="ARBA00022989"/>
    </source>
</evidence>
<keyword evidence="4 12" id="KW-0812">Transmembrane</keyword>
<evidence type="ECO:0000256" key="2">
    <source>
        <dbReference type="ARBA" id="ARBA00022448"/>
    </source>
</evidence>
<keyword evidence="6 12" id="KW-0653">Protein transport</keyword>
<dbReference type="AlphaFoldDB" id="A0A8J4M2M7"/>
<feature type="transmembrane region" description="Helical" evidence="12">
    <location>
        <begin position="202"/>
        <end position="220"/>
    </location>
</feature>
<dbReference type="Proteomes" id="UP000677918">
    <property type="component" value="Unassembled WGS sequence"/>
</dbReference>
<comment type="subcellular location">
    <subcellularLocation>
        <location evidence="1 12">Cell membrane</location>
        <topology evidence="1 12">Multi-pass membrane protein</topology>
    </subcellularLocation>
</comment>
<comment type="similarity">
    <text evidence="12">Belongs to the OXA1/ALB3/YidC family. Type 2 subfamily.</text>
</comment>
<feature type="transmembrane region" description="Helical" evidence="12">
    <location>
        <begin position="68"/>
        <end position="88"/>
    </location>
</feature>
<evidence type="ECO:0000259" key="13">
    <source>
        <dbReference type="Pfam" id="PF02096"/>
    </source>
</evidence>
<evidence type="ECO:0000256" key="10">
    <source>
        <dbReference type="ARBA" id="ARBA00023186"/>
    </source>
</evidence>
<dbReference type="PROSITE" id="PS51257">
    <property type="entry name" value="PROKAR_LIPOPROTEIN"/>
    <property type="match status" value="1"/>
</dbReference>
<organism evidence="14 15">
    <name type="scientific">Xylanibacillus composti</name>
    <dbReference type="NCBI Taxonomy" id="1572762"/>
    <lineage>
        <taxon>Bacteria</taxon>
        <taxon>Bacillati</taxon>
        <taxon>Bacillota</taxon>
        <taxon>Bacilli</taxon>
        <taxon>Bacillales</taxon>
        <taxon>Paenibacillaceae</taxon>
        <taxon>Xylanibacillus</taxon>
    </lineage>
</organism>
<keyword evidence="15" id="KW-1185">Reference proteome</keyword>
<evidence type="ECO:0000313" key="14">
    <source>
        <dbReference type="EMBL" id="GIQ70035.1"/>
    </source>
</evidence>
<dbReference type="GO" id="GO:0015031">
    <property type="term" value="P:protein transport"/>
    <property type="evidence" value="ECO:0007669"/>
    <property type="project" value="UniProtKB-KW"/>
</dbReference>
<keyword evidence="11 12" id="KW-0449">Lipoprotein</keyword>
<dbReference type="InterPro" id="IPR023060">
    <property type="entry name" value="YidC/YidC1/YidC2_Firmicutes"/>
</dbReference>
<dbReference type="InterPro" id="IPR047196">
    <property type="entry name" value="YidC_ALB_C"/>
</dbReference>
<dbReference type="GO" id="GO:0005886">
    <property type="term" value="C:plasma membrane"/>
    <property type="evidence" value="ECO:0007669"/>
    <property type="project" value="UniProtKB-SubCell"/>
</dbReference>
<dbReference type="EMBL" id="BOVK01000039">
    <property type="protein sequence ID" value="GIQ70035.1"/>
    <property type="molecule type" value="Genomic_DNA"/>
</dbReference>
<gene>
    <name evidence="14" type="primary">misCA</name>
    <name evidence="12" type="synonym">yidC</name>
    <name evidence="14" type="ORF">XYCOK13_28590</name>
</gene>
<dbReference type="InterPro" id="IPR028055">
    <property type="entry name" value="YidC/Oxa/ALB_C"/>
</dbReference>
<keyword evidence="2 12" id="KW-0813">Transport</keyword>
<evidence type="ECO:0000256" key="4">
    <source>
        <dbReference type="ARBA" id="ARBA00022692"/>
    </source>
</evidence>
<dbReference type="PANTHER" id="PTHR12428">
    <property type="entry name" value="OXA1"/>
    <property type="match status" value="1"/>
</dbReference>
<evidence type="ECO:0000256" key="12">
    <source>
        <dbReference type="HAMAP-Rule" id="MF_01811"/>
    </source>
</evidence>
<dbReference type="HAMAP" id="MF_01811">
    <property type="entry name" value="YidC_type2"/>
    <property type="match status" value="1"/>
</dbReference>
<evidence type="ECO:0000256" key="6">
    <source>
        <dbReference type="ARBA" id="ARBA00022927"/>
    </source>
</evidence>
<accession>A0A8J4M2M7</accession>
<evidence type="ECO:0000256" key="1">
    <source>
        <dbReference type="ARBA" id="ARBA00004651"/>
    </source>
</evidence>
<name>A0A8J4M2M7_9BACL</name>